<dbReference type="PANTHER" id="PTHR35176:SF11">
    <property type="entry name" value="PYRIDOXAMINE 5'-PHOSPHATE OXIDASE FAMILY PROTEIN"/>
    <property type="match status" value="1"/>
</dbReference>
<organism evidence="2">
    <name type="scientific">marine metagenome</name>
    <dbReference type="NCBI Taxonomy" id="408172"/>
    <lineage>
        <taxon>unclassified sequences</taxon>
        <taxon>metagenomes</taxon>
        <taxon>ecological metagenomes</taxon>
    </lineage>
</organism>
<dbReference type="EMBL" id="UINC01163193">
    <property type="protein sequence ID" value="SVD63365.1"/>
    <property type="molecule type" value="Genomic_DNA"/>
</dbReference>
<evidence type="ECO:0000313" key="2">
    <source>
        <dbReference type="EMBL" id="SVD63365.1"/>
    </source>
</evidence>
<dbReference type="AlphaFoldDB" id="A0A382WYF5"/>
<dbReference type="SUPFAM" id="SSF50475">
    <property type="entry name" value="FMN-binding split barrel"/>
    <property type="match status" value="1"/>
</dbReference>
<protein>
    <submittedName>
        <fullName evidence="2">Uncharacterized protein</fullName>
    </submittedName>
</protein>
<dbReference type="Gene3D" id="2.30.110.10">
    <property type="entry name" value="Electron Transport, Fmn-binding Protein, Chain A"/>
    <property type="match status" value="1"/>
</dbReference>
<accession>A0A382WYF5</accession>
<reference evidence="2" key="1">
    <citation type="submission" date="2018-05" db="EMBL/GenBank/DDBJ databases">
        <authorList>
            <person name="Lanie J.A."/>
            <person name="Ng W.-L."/>
            <person name="Kazmierczak K.M."/>
            <person name="Andrzejewski T.M."/>
            <person name="Davidsen T.M."/>
            <person name="Wayne K.J."/>
            <person name="Tettelin H."/>
            <person name="Glass J.I."/>
            <person name="Rusch D."/>
            <person name="Podicherti R."/>
            <person name="Tsui H.-C.T."/>
            <person name="Winkler M.E."/>
        </authorList>
    </citation>
    <scope>NUCLEOTIDE SEQUENCE</scope>
</reference>
<proteinExistence type="predicted"/>
<dbReference type="InterPro" id="IPR019965">
    <property type="entry name" value="PPOX_F420-dep_Rv2061_put"/>
</dbReference>
<evidence type="ECO:0000256" key="1">
    <source>
        <dbReference type="ARBA" id="ARBA00023002"/>
    </source>
</evidence>
<dbReference type="InterPro" id="IPR052019">
    <property type="entry name" value="F420H2_bilvrd_red/Heme_oxyg"/>
</dbReference>
<keyword evidence="1" id="KW-0560">Oxidoreductase</keyword>
<dbReference type="PANTHER" id="PTHR35176">
    <property type="entry name" value="HEME OXYGENASE HI_0854-RELATED"/>
    <property type="match status" value="1"/>
</dbReference>
<gene>
    <name evidence="2" type="ORF">METZ01_LOCUS416219</name>
</gene>
<sequence length="127" mass="14198">MIPDNEKYLSLATQKRDGSLVWTPVWFAQGQAQPDYYVFSAGDAGKVKRIRNFPAVQLAACNMSGKVHGKTINGRAGLVVDEATITLAYGLLINKYGWQLRLTNLFSRLFGRYQSRQIIKISLLSSD</sequence>
<name>A0A382WYF5_9ZZZZ</name>
<dbReference type="GO" id="GO:0005829">
    <property type="term" value="C:cytosol"/>
    <property type="evidence" value="ECO:0007669"/>
    <property type="project" value="TreeGrafter"/>
</dbReference>
<dbReference type="NCBIfam" id="TIGR03666">
    <property type="entry name" value="Rv2061_F420"/>
    <property type="match status" value="1"/>
</dbReference>
<dbReference type="InterPro" id="IPR012349">
    <property type="entry name" value="Split_barrel_FMN-bd"/>
</dbReference>
<dbReference type="GO" id="GO:0016627">
    <property type="term" value="F:oxidoreductase activity, acting on the CH-CH group of donors"/>
    <property type="evidence" value="ECO:0007669"/>
    <property type="project" value="TreeGrafter"/>
</dbReference>
<dbReference type="GO" id="GO:0070967">
    <property type="term" value="F:coenzyme F420 binding"/>
    <property type="evidence" value="ECO:0007669"/>
    <property type="project" value="TreeGrafter"/>
</dbReference>